<reference evidence="1" key="1">
    <citation type="journal article" date="2015" name="Nature">
        <title>Complex archaea that bridge the gap between prokaryotes and eukaryotes.</title>
        <authorList>
            <person name="Spang A."/>
            <person name="Saw J.H."/>
            <person name="Jorgensen S.L."/>
            <person name="Zaremba-Niedzwiedzka K."/>
            <person name="Martijn J."/>
            <person name="Lind A.E."/>
            <person name="van Eijk R."/>
            <person name="Schleper C."/>
            <person name="Guy L."/>
            <person name="Ettema T.J."/>
        </authorList>
    </citation>
    <scope>NUCLEOTIDE SEQUENCE</scope>
</reference>
<sequence length="135" mass="15793">MKMNRSLSILAEGKTQWDTTTSEFKEPTEDIRLRVRRYAPNYIRFLKQLNETKPGFKNVLEVLTNLIGGSEVEDKLYQTLVNENLLMAGFPKLIPIKEAIAKIKIYKELTKVKIEERDKKEYEKLENLSLDPFDV</sequence>
<name>A0A0F9QKU6_9ZZZZ</name>
<organism evidence="1">
    <name type="scientific">marine sediment metagenome</name>
    <dbReference type="NCBI Taxonomy" id="412755"/>
    <lineage>
        <taxon>unclassified sequences</taxon>
        <taxon>metagenomes</taxon>
        <taxon>ecological metagenomes</taxon>
    </lineage>
</organism>
<dbReference type="EMBL" id="LAZR01001536">
    <property type="protein sequence ID" value="KKN43089.1"/>
    <property type="molecule type" value="Genomic_DNA"/>
</dbReference>
<proteinExistence type="predicted"/>
<accession>A0A0F9QKU6</accession>
<evidence type="ECO:0000313" key="1">
    <source>
        <dbReference type="EMBL" id="KKN43089.1"/>
    </source>
</evidence>
<comment type="caution">
    <text evidence="1">The sequence shown here is derived from an EMBL/GenBank/DDBJ whole genome shotgun (WGS) entry which is preliminary data.</text>
</comment>
<dbReference type="AlphaFoldDB" id="A0A0F9QKU6"/>
<protein>
    <submittedName>
        <fullName evidence="1">Uncharacterized protein</fullName>
    </submittedName>
</protein>
<gene>
    <name evidence="1" type="ORF">LCGC14_0706720</name>
</gene>